<reference evidence="6" key="2">
    <citation type="submission" date="2025-08" db="UniProtKB">
        <authorList>
            <consortium name="Ensembl"/>
        </authorList>
    </citation>
    <scope>IDENTIFICATION</scope>
    <source>
        <strain evidence="6">Glennie</strain>
    </source>
</reference>
<dbReference type="InParanoid" id="F6Y3P5"/>
<dbReference type="Proteomes" id="UP000002279">
    <property type="component" value="Chromosome 17"/>
</dbReference>
<dbReference type="RefSeq" id="XP_028937699.1">
    <property type="nucleotide sequence ID" value="XM_029081866.2"/>
</dbReference>
<reference evidence="6" key="3">
    <citation type="submission" date="2025-09" db="UniProtKB">
        <authorList>
            <consortium name="Ensembl"/>
        </authorList>
    </citation>
    <scope>IDENTIFICATION</scope>
    <source>
        <strain evidence="6">Glennie</strain>
    </source>
</reference>
<dbReference type="GeneID" id="103167278"/>
<evidence type="ECO:0000256" key="4">
    <source>
        <dbReference type="SAM" id="Phobius"/>
    </source>
</evidence>
<organism evidence="6 7">
    <name type="scientific">Ornithorhynchus anatinus</name>
    <name type="common">Duckbill platypus</name>
    <dbReference type="NCBI Taxonomy" id="9258"/>
    <lineage>
        <taxon>Eukaryota</taxon>
        <taxon>Metazoa</taxon>
        <taxon>Chordata</taxon>
        <taxon>Craniata</taxon>
        <taxon>Vertebrata</taxon>
        <taxon>Euteleostomi</taxon>
        <taxon>Mammalia</taxon>
        <taxon>Monotremata</taxon>
        <taxon>Ornithorhynchidae</taxon>
        <taxon>Ornithorhynchus</taxon>
    </lineage>
</organism>
<evidence type="ECO:0000256" key="1">
    <source>
        <dbReference type="ARBA" id="ARBA00004167"/>
    </source>
</evidence>
<keyword evidence="4" id="KW-1133">Transmembrane helix</keyword>
<dbReference type="InterPro" id="IPR001304">
    <property type="entry name" value="C-type_lectin-like"/>
</dbReference>
<evidence type="ECO:0000256" key="3">
    <source>
        <dbReference type="SAM" id="MobiDB-lite"/>
    </source>
</evidence>
<comment type="subcellular location">
    <subcellularLocation>
        <location evidence="1">Membrane</location>
        <topology evidence="1">Single-pass membrane protein</topology>
    </subcellularLocation>
</comment>
<accession>F6Y3P5</accession>
<evidence type="ECO:0000313" key="7">
    <source>
        <dbReference type="Proteomes" id="UP000002279"/>
    </source>
</evidence>
<dbReference type="PANTHER" id="PTHR47498:SF1">
    <property type="entry name" value="C-TYPE LECTIN DOMAIN FAMILY 2 MEMBER L"/>
    <property type="match status" value="1"/>
</dbReference>
<dbReference type="CDD" id="cd03593">
    <property type="entry name" value="CLECT_NK_receptors_like"/>
    <property type="match status" value="1"/>
</dbReference>
<dbReference type="PROSITE" id="PS50041">
    <property type="entry name" value="C_TYPE_LECTIN_2"/>
    <property type="match status" value="1"/>
</dbReference>
<keyword evidence="7" id="KW-1185">Reference proteome</keyword>
<dbReference type="PANTHER" id="PTHR47498">
    <property type="entry name" value="C-TYPE LECTIN DOMAIN FAMILY 2 MEMBER L"/>
    <property type="match status" value="1"/>
</dbReference>
<dbReference type="InterPro" id="IPR033992">
    <property type="entry name" value="NKR-like_CTLD"/>
</dbReference>
<dbReference type="Gene3D" id="3.10.100.10">
    <property type="entry name" value="Mannose-Binding Protein A, subunit A"/>
    <property type="match status" value="1"/>
</dbReference>
<feature type="region of interest" description="Disordered" evidence="3">
    <location>
        <begin position="1"/>
        <end position="26"/>
    </location>
</feature>
<keyword evidence="4" id="KW-0472">Membrane</keyword>
<evidence type="ECO:0000256" key="2">
    <source>
        <dbReference type="ARBA" id="ARBA00022734"/>
    </source>
</evidence>
<dbReference type="eggNOG" id="KOG4297">
    <property type="taxonomic scope" value="Eukaryota"/>
</dbReference>
<dbReference type="GO" id="GO:0016020">
    <property type="term" value="C:membrane"/>
    <property type="evidence" value="ECO:0007669"/>
    <property type="project" value="UniProtKB-SubCell"/>
</dbReference>
<dbReference type="GO" id="GO:0030246">
    <property type="term" value="F:carbohydrate binding"/>
    <property type="evidence" value="ECO:0007669"/>
    <property type="project" value="UniProtKB-KW"/>
</dbReference>
<sequence>MAEQGGHQEEGKVLSNQFSRQEQRTGEKRQWRDGTVELKWYTILIPSTAGIILIVVLIALASKTCPKCDETCPDGWLQLRNKCYSYNNGNINWPKSKEVCKSQGANLVVIESHQELSFVQKFKGHWIGLFRENGKLFWVNGVPLNESLFPVTDPGNCAYISTNKIATNGCNESKPFVCSMSLTVT</sequence>
<dbReference type="Pfam" id="PF00059">
    <property type="entry name" value="Lectin_C"/>
    <property type="match status" value="1"/>
</dbReference>
<feature type="compositionally biased region" description="Basic and acidic residues" evidence="3">
    <location>
        <begin position="1"/>
        <end position="12"/>
    </location>
</feature>
<keyword evidence="4" id="KW-0812">Transmembrane</keyword>
<dbReference type="KEGG" id="oaa:103167278"/>
<name>F6Y3P5_ORNAN</name>
<dbReference type="SMART" id="SM00034">
    <property type="entry name" value="CLECT"/>
    <property type="match status" value="1"/>
</dbReference>
<dbReference type="Ensembl" id="ENSOANT00000032822.3">
    <property type="protein sequence ID" value="ENSOANP00000029026.3"/>
    <property type="gene ID" value="ENSOANG00000022715.3"/>
</dbReference>
<gene>
    <name evidence="6" type="primary">LOC103167278</name>
</gene>
<evidence type="ECO:0000313" key="6">
    <source>
        <dbReference type="Ensembl" id="ENSOANP00000029026.3"/>
    </source>
</evidence>
<dbReference type="InterPro" id="IPR016186">
    <property type="entry name" value="C-type_lectin-like/link_sf"/>
</dbReference>
<keyword evidence="2" id="KW-0430">Lectin</keyword>
<dbReference type="SUPFAM" id="SSF56436">
    <property type="entry name" value="C-type lectin-like"/>
    <property type="match status" value="1"/>
</dbReference>
<dbReference type="OMA" id="ERYWICA"/>
<dbReference type="AlphaFoldDB" id="F6Y3P5"/>
<dbReference type="GeneTree" id="ENSGT00940000155319"/>
<proteinExistence type="predicted"/>
<dbReference type="InterPro" id="IPR016187">
    <property type="entry name" value="CTDL_fold"/>
</dbReference>
<feature type="transmembrane region" description="Helical" evidence="4">
    <location>
        <begin position="38"/>
        <end position="61"/>
    </location>
</feature>
<dbReference type="Bgee" id="ENSOANG00000022715">
    <property type="expression patterns" value="Expressed in liver and 8 other cell types or tissues"/>
</dbReference>
<protein>
    <recommendedName>
        <fullName evidence="5">C-type lectin domain-containing protein</fullName>
    </recommendedName>
</protein>
<evidence type="ECO:0000259" key="5">
    <source>
        <dbReference type="PROSITE" id="PS50041"/>
    </source>
</evidence>
<dbReference type="HOGENOM" id="CLU_049894_8_4_1"/>
<reference evidence="6 7" key="1">
    <citation type="journal article" date="2008" name="Nature">
        <title>Genome analysis of the platypus reveals unique signatures of evolution.</title>
        <authorList>
            <person name="Warren W.C."/>
            <person name="Hillier L.W."/>
            <person name="Marshall Graves J.A."/>
            <person name="Birney E."/>
            <person name="Ponting C.P."/>
            <person name="Grutzner F."/>
            <person name="Belov K."/>
            <person name="Miller W."/>
            <person name="Clarke L."/>
            <person name="Chinwalla A.T."/>
            <person name="Yang S.P."/>
            <person name="Heger A."/>
            <person name="Locke D.P."/>
            <person name="Miethke P."/>
            <person name="Waters P.D."/>
            <person name="Veyrunes F."/>
            <person name="Fulton L."/>
            <person name="Fulton B."/>
            <person name="Graves T."/>
            <person name="Wallis J."/>
            <person name="Puente X.S."/>
            <person name="Lopez-Otin C."/>
            <person name="Ordonez G.R."/>
            <person name="Eichler E.E."/>
            <person name="Chen L."/>
            <person name="Cheng Z."/>
            <person name="Deakin J.E."/>
            <person name="Alsop A."/>
            <person name="Thompson K."/>
            <person name="Kirby P."/>
            <person name="Papenfuss A.T."/>
            <person name="Wakefield M.J."/>
            <person name="Olender T."/>
            <person name="Lancet D."/>
            <person name="Huttley G.A."/>
            <person name="Smit A.F."/>
            <person name="Pask A."/>
            <person name="Temple-Smith P."/>
            <person name="Batzer M.A."/>
            <person name="Walker J.A."/>
            <person name="Konkel M.K."/>
            <person name="Harris R.S."/>
            <person name="Whittington C.M."/>
            <person name="Wong E.S."/>
            <person name="Gemmell N.J."/>
            <person name="Buschiazzo E."/>
            <person name="Vargas Jentzsch I.M."/>
            <person name="Merkel A."/>
            <person name="Schmitz J."/>
            <person name="Zemann A."/>
            <person name="Churakov G."/>
            <person name="Kriegs J.O."/>
            <person name="Brosius J."/>
            <person name="Murchison E.P."/>
            <person name="Sachidanandam R."/>
            <person name="Smith C."/>
            <person name="Hannon G.J."/>
            <person name="Tsend-Ayush E."/>
            <person name="McMillan D."/>
            <person name="Attenborough R."/>
            <person name="Rens W."/>
            <person name="Ferguson-Smith M."/>
            <person name="Lefevre C.M."/>
            <person name="Sharp J.A."/>
            <person name="Nicholas K.R."/>
            <person name="Ray D.A."/>
            <person name="Kube M."/>
            <person name="Reinhardt R."/>
            <person name="Pringle T.H."/>
            <person name="Taylor J."/>
            <person name="Jones R.C."/>
            <person name="Nixon B."/>
            <person name="Dacheux J.L."/>
            <person name="Niwa H."/>
            <person name="Sekita Y."/>
            <person name="Huang X."/>
            <person name="Stark A."/>
            <person name="Kheradpour P."/>
            <person name="Kellis M."/>
            <person name="Flicek P."/>
            <person name="Chen Y."/>
            <person name="Webber C."/>
            <person name="Hardison R."/>
            <person name="Nelson J."/>
            <person name="Hallsworth-Pepin K."/>
            <person name="Delehaunty K."/>
            <person name="Markovic C."/>
            <person name="Minx P."/>
            <person name="Feng Y."/>
            <person name="Kremitzki C."/>
            <person name="Mitreva M."/>
            <person name="Glasscock J."/>
            <person name="Wylie T."/>
            <person name="Wohldmann P."/>
            <person name="Thiru P."/>
            <person name="Nhan M.N."/>
            <person name="Pohl C.S."/>
            <person name="Smith S.M."/>
            <person name="Hou S."/>
            <person name="Nefedov M."/>
            <person name="de Jong P.J."/>
            <person name="Renfree M.B."/>
            <person name="Mardis E.R."/>
            <person name="Wilson R.K."/>
        </authorList>
    </citation>
    <scope>NUCLEOTIDE SEQUENCE [LARGE SCALE GENOMIC DNA]</scope>
    <source>
        <strain evidence="6 7">Glennie</strain>
    </source>
</reference>
<dbReference type="OrthoDB" id="538816at2759"/>
<feature type="domain" description="C-type lectin" evidence="5">
    <location>
        <begin position="79"/>
        <end position="179"/>
    </location>
</feature>